<dbReference type="EMBL" id="CACTIH010005482">
    <property type="protein sequence ID" value="CAA2994846.1"/>
    <property type="molecule type" value="Genomic_DNA"/>
</dbReference>
<comment type="subunit">
    <text evidence="7">Heterotrimeric transcription factor composed of three components, NF-YA, NF-YB and NF-YC. NF-YB and NF-YC must interact and dimerize for NF-YA association and DNA binding.</text>
</comment>
<dbReference type="OrthoDB" id="1097733at2759"/>
<dbReference type="InterPro" id="IPR001289">
    <property type="entry name" value="NFYA"/>
</dbReference>
<evidence type="ECO:0000256" key="8">
    <source>
        <dbReference type="RuleBase" id="RU367155"/>
    </source>
</evidence>
<dbReference type="Gene3D" id="6.10.250.2430">
    <property type="match status" value="1"/>
</dbReference>
<evidence type="ECO:0000256" key="1">
    <source>
        <dbReference type="ARBA" id="ARBA00004123"/>
    </source>
</evidence>
<keyword evidence="3 8" id="KW-0238">DNA-binding</keyword>
<dbReference type="GO" id="GO:0003677">
    <property type="term" value="F:DNA binding"/>
    <property type="evidence" value="ECO:0007669"/>
    <property type="project" value="UniProtKB-KW"/>
</dbReference>
<reference evidence="9 10" key="1">
    <citation type="submission" date="2019-12" db="EMBL/GenBank/DDBJ databases">
        <authorList>
            <person name="Alioto T."/>
            <person name="Alioto T."/>
            <person name="Gomez Garrido J."/>
        </authorList>
    </citation>
    <scope>NUCLEOTIDE SEQUENCE [LARGE SCALE GENOMIC DNA]</scope>
</reference>
<dbReference type="GO" id="GO:0016602">
    <property type="term" value="C:CCAAT-binding factor complex"/>
    <property type="evidence" value="ECO:0007669"/>
    <property type="project" value="InterPro"/>
</dbReference>
<dbReference type="PANTHER" id="PTHR12632">
    <property type="entry name" value="TRANSCRIPTION FACTOR NF-Y ALPHA-RELATED"/>
    <property type="match status" value="1"/>
</dbReference>
<evidence type="ECO:0000256" key="4">
    <source>
        <dbReference type="ARBA" id="ARBA00023159"/>
    </source>
</evidence>
<proteinExistence type="inferred from homology"/>
<comment type="subcellular location">
    <subcellularLocation>
        <location evidence="1 8">Nucleus</location>
    </subcellularLocation>
</comment>
<sequence>MAQIQADDLNVKECSTPKAKRYRIPEIRSCPPAPKKRRMAAGICKSKPQNFTFFAAPEIEGSGYCGPILDNWRDTYSTFISWWAASFVFFSTRLRSSGSMKQQLDGRQRLNYDPQNTNLYINGSQDWWHDFGDNVLSPNALPKNTSNMTSMKVPNAYLGIKDCKLLARGDLDRGRNANTEMITIGMLNSGKNCSQEQENVATTFPSTARPTYFCSEPYLRDATPLTYQPPVHTSLQKMHHDRMVLPIVMSEEPVYVNAKQYHGIMRRRQWRAKAELQNKVTRARKPYQHESRHLHAMRRARGCGGRFANTKKADTAANNATCEKGNSSGDSISTKAHFLLGSESGNTISSIQDKSSSNYDELKRLSNQESRSYEFLQCYDHKWPSQ</sequence>
<dbReference type="SMART" id="SM00521">
    <property type="entry name" value="CBF"/>
    <property type="match status" value="1"/>
</dbReference>
<evidence type="ECO:0000313" key="9">
    <source>
        <dbReference type="EMBL" id="CAA2994846.1"/>
    </source>
</evidence>
<comment type="caution">
    <text evidence="9">The sequence shown here is derived from an EMBL/GenBank/DDBJ whole genome shotgun (WGS) entry which is preliminary data.</text>
</comment>
<accession>A0A8S0STU7</accession>
<dbReference type="PROSITE" id="PS51152">
    <property type="entry name" value="NFYA_HAP2_2"/>
    <property type="match status" value="1"/>
</dbReference>
<gene>
    <name evidence="9" type="ORF">OLEA9_A012073</name>
</gene>
<keyword evidence="2 8" id="KW-0805">Transcription regulation</keyword>
<organism evidence="9 10">
    <name type="scientific">Olea europaea subsp. europaea</name>
    <dbReference type="NCBI Taxonomy" id="158383"/>
    <lineage>
        <taxon>Eukaryota</taxon>
        <taxon>Viridiplantae</taxon>
        <taxon>Streptophyta</taxon>
        <taxon>Embryophyta</taxon>
        <taxon>Tracheophyta</taxon>
        <taxon>Spermatophyta</taxon>
        <taxon>Magnoliopsida</taxon>
        <taxon>eudicotyledons</taxon>
        <taxon>Gunneridae</taxon>
        <taxon>Pentapetalae</taxon>
        <taxon>asterids</taxon>
        <taxon>lamiids</taxon>
        <taxon>Lamiales</taxon>
        <taxon>Oleaceae</taxon>
        <taxon>Oleeae</taxon>
        <taxon>Olea</taxon>
    </lineage>
</organism>
<evidence type="ECO:0000256" key="5">
    <source>
        <dbReference type="ARBA" id="ARBA00023163"/>
    </source>
</evidence>
<evidence type="ECO:0000256" key="2">
    <source>
        <dbReference type="ARBA" id="ARBA00023015"/>
    </source>
</evidence>
<keyword evidence="4" id="KW-0010">Activator</keyword>
<keyword evidence="5 8" id="KW-0804">Transcription</keyword>
<dbReference type="PRINTS" id="PR00616">
    <property type="entry name" value="CCAATSUBUNTB"/>
</dbReference>
<comment type="function">
    <text evidence="8">Component of the sequence-specific heterotrimeric transcription factor (NF-Y) which specifically recognizes a 5'-CCAAT-3' box motif found in the promoters of its target genes.</text>
</comment>
<keyword evidence="6 8" id="KW-0539">Nucleus</keyword>
<evidence type="ECO:0000256" key="7">
    <source>
        <dbReference type="ARBA" id="ARBA00025911"/>
    </source>
</evidence>
<evidence type="ECO:0000256" key="3">
    <source>
        <dbReference type="ARBA" id="ARBA00023125"/>
    </source>
</evidence>
<dbReference type="Proteomes" id="UP000594638">
    <property type="component" value="Unassembled WGS sequence"/>
</dbReference>
<dbReference type="GO" id="GO:0003700">
    <property type="term" value="F:DNA-binding transcription factor activity"/>
    <property type="evidence" value="ECO:0007669"/>
    <property type="project" value="UniProtKB-UniRule"/>
</dbReference>
<keyword evidence="10" id="KW-1185">Reference proteome</keyword>
<comment type="similarity">
    <text evidence="8">Belongs to the NFYA/HAP2 subunit family.</text>
</comment>
<dbReference type="AlphaFoldDB" id="A0A8S0STU7"/>
<evidence type="ECO:0000256" key="6">
    <source>
        <dbReference type="ARBA" id="ARBA00023242"/>
    </source>
</evidence>
<dbReference type="PROSITE" id="PS00686">
    <property type="entry name" value="NFYA_HAP2_1"/>
    <property type="match status" value="1"/>
</dbReference>
<dbReference type="Gramene" id="OE9A012073T1">
    <property type="protein sequence ID" value="OE9A012073C1"/>
    <property type="gene ID" value="OE9A012073"/>
</dbReference>
<dbReference type="InterPro" id="IPR018362">
    <property type="entry name" value="CCAAT-binding_factor_CS"/>
</dbReference>
<protein>
    <recommendedName>
        <fullName evidence="8">Nuclear transcription factor Y subunit</fullName>
    </recommendedName>
</protein>
<dbReference type="Pfam" id="PF02045">
    <property type="entry name" value="CBFB_NFYA"/>
    <property type="match status" value="1"/>
</dbReference>
<name>A0A8S0STU7_OLEEU</name>
<evidence type="ECO:0000313" key="10">
    <source>
        <dbReference type="Proteomes" id="UP000594638"/>
    </source>
</evidence>